<reference evidence="1 2" key="1">
    <citation type="submission" date="2023-03" db="EMBL/GenBank/DDBJ databases">
        <title>Genome sequence of Microbacterium sp. KACC 23027.</title>
        <authorList>
            <person name="Kim S."/>
            <person name="Heo J."/>
            <person name="Kwon S.-W."/>
        </authorList>
    </citation>
    <scope>NUCLEOTIDE SEQUENCE [LARGE SCALE GENOMIC DNA]</scope>
    <source>
        <strain evidence="1 2">KACC 23027</strain>
    </source>
</reference>
<dbReference type="EMBL" id="CP119108">
    <property type="protein sequence ID" value="WEG08918.1"/>
    <property type="molecule type" value="Genomic_DNA"/>
</dbReference>
<sequence>MIEDSALLDATAVGRFAESSEVITIFLDESGTDANSKVELVGAVAVPEAAVLEQGVVRCHADVLADPVLWPDEAKRSAFRAKGFHFVDDSAGVRERFMNKMRTLGFRAHVAYSKGDSGVSGADLRINMYYTLLRNLALRYRTEQLLCVFEEESSMNSLYGRIVATVKADAEQAAGCPVEISGAIGSKRDPGLAVTDYVLAAASAVLADKPNPFEWSRVNLGLPAHIAHLVEYDHGVHRRARSGLPLL</sequence>
<keyword evidence="2" id="KW-1185">Reference proteome</keyword>
<evidence type="ECO:0000313" key="2">
    <source>
        <dbReference type="Proteomes" id="UP001214553"/>
    </source>
</evidence>
<dbReference type="Proteomes" id="UP001214553">
    <property type="component" value="Chromosome"/>
</dbReference>
<protein>
    <recommendedName>
        <fullName evidence="3">DUF3800 domain-containing protein</fullName>
    </recommendedName>
</protein>
<gene>
    <name evidence="1" type="ORF">PU630_17015</name>
</gene>
<dbReference type="RefSeq" id="WP_275278245.1">
    <property type="nucleotide sequence ID" value="NZ_CP119108.1"/>
</dbReference>
<name>A0ABY8BXL9_9MICO</name>
<accession>A0ABY8BXL9</accession>
<evidence type="ECO:0008006" key="3">
    <source>
        <dbReference type="Google" id="ProtNLM"/>
    </source>
</evidence>
<organism evidence="1 2">
    <name type="scientific">Microbacterium horticulturae</name>
    <dbReference type="NCBI Taxonomy" id="3028316"/>
    <lineage>
        <taxon>Bacteria</taxon>
        <taxon>Bacillati</taxon>
        <taxon>Actinomycetota</taxon>
        <taxon>Actinomycetes</taxon>
        <taxon>Micrococcales</taxon>
        <taxon>Microbacteriaceae</taxon>
        <taxon>Microbacterium</taxon>
    </lineage>
</organism>
<evidence type="ECO:0000313" key="1">
    <source>
        <dbReference type="EMBL" id="WEG08918.1"/>
    </source>
</evidence>
<proteinExistence type="predicted"/>